<dbReference type="Proteomes" id="UP000290407">
    <property type="component" value="Unassembled WGS sequence"/>
</dbReference>
<evidence type="ECO:0000313" key="1">
    <source>
        <dbReference type="EMBL" id="RYC69811.1"/>
    </source>
</evidence>
<dbReference type="RefSeq" id="WP_077919734.1">
    <property type="nucleotide sequence ID" value="NZ_SBLB01000003.1"/>
</dbReference>
<dbReference type="EMBL" id="SBLB01000003">
    <property type="protein sequence ID" value="RYC69811.1"/>
    <property type="molecule type" value="Genomic_DNA"/>
</dbReference>
<name>A0A4Q2UPU8_9BACT</name>
<comment type="caution">
    <text evidence="1">The sequence shown here is derived from an EMBL/GenBank/DDBJ whole genome shotgun (WGS) entry which is preliminary data.</text>
</comment>
<proteinExistence type="predicted"/>
<accession>A0A4Q2UPU8</accession>
<dbReference type="AlphaFoldDB" id="A0A4Q2UPU8"/>
<reference evidence="1 2" key="1">
    <citation type="submission" date="2019-01" db="EMBL/GenBank/DDBJ databases">
        <title>Spirosoma flava sp. nov., a propanil-degrading bacterium isolated from herbicide-contaminated soil.</title>
        <authorList>
            <person name="Zhang L."/>
            <person name="Jiang J.-D."/>
        </authorList>
    </citation>
    <scope>NUCLEOTIDE SEQUENCE [LARGE SCALE GENOMIC DNA]</scope>
    <source>
        <strain evidence="1 2">TY50</strain>
    </source>
</reference>
<keyword evidence="2" id="KW-1185">Reference proteome</keyword>
<sequence>MFDILVNSPYYWSLTGRNNGLRRQYVHTLGRGEGISLDKKEQLLAEAGFTVAQEKLWNLPSDKSIE</sequence>
<gene>
    <name evidence="1" type="ORF">EQG79_14555</name>
</gene>
<organism evidence="1 2">
    <name type="scientific">Spirosoma sordidisoli</name>
    <dbReference type="NCBI Taxonomy" id="2502893"/>
    <lineage>
        <taxon>Bacteria</taxon>
        <taxon>Pseudomonadati</taxon>
        <taxon>Bacteroidota</taxon>
        <taxon>Cytophagia</taxon>
        <taxon>Cytophagales</taxon>
        <taxon>Cytophagaceae</taxon>
        <taxon>Spirosoma</taxon>
    </lineage>
</organism>
<protein>
    <submittedName>
        <fullName evidence="1">Uncharacterized protein</fullName>
    </submittedName>
</protein>
<evidence type="ECO:0000313" key="2">
    <source>
        <dbReference type="Proteomes" id="UP000290407"/>
    </source>
</evidence>